<dbReference type="AlphaFoldDB" id="A0A345CZX9"/>
<proteinExistence type="inferred from homology"/>
<keyword evidence="5" id="KW-0614">Plasmid</keyword>
<dbReference type="PANTHER" id="PTHR30487">
    <property type="entry name" value="TYPE 4 PREPILIN-LIKE PROTEINS LEADER PEPTIDE-PROCESSING ENZYME"/>
    <property type="match status" value="1"/>
</dbReference>
<dbReference type="EMBL" id="CP013971">
    <property type="protein sequence ID" value="AXF78935.1"/>
    <property type="molecule type" value="Genomic_DNA"/>
</dbReference>
<feature type="transmembrane region" description="Helical" evidence="2">
    <location>
        <begin position="159"/>
        <end position="185"/>
    </location>
</feature>
<dbReference type="Proteomes" id="UP000264980">
    <property type="component" value="Plasmid unnamed1"/>
</dbReference>
<dbReference type="GO" id="GO:0006465">
    <property type="term" value="P:signal peptide processing"/>
    <property type="evidence" value="ECO:0007669"/>
    <property type="project" value="TreeGrafter"/>
</dbReference>
<reference evidence="5 6" key="1">
    <citation type="submission" date="2016-01" db="EMBL/GenBank/DDBJ databases">
        <authorList>
            <person name="Oliw E.H."/>
        </authorList>
    </citation>
    <scope>NUCLEOTIDE SEQUENCE [LARGE SCALE GENOMIC DNA]</scope>
    <source>
        <strain evidence="5 6">MDcuke</strain>
        <plasmid evidence="5 6">unnamed1</plasmid>
    </source>
</reference>
<keyword evidence="2" id="KW-1133">Transmembrane helix</keyword>
<comment type="similarity">
    <text evidence="1">Belongs to the peptidase A24 family.</text>
</comment>
<dbReference type="InterPro" id="IPR050882">
    <property type="entry name" value="Prepilin_peptidase/N-MTase"/>
</dbReference>
<feature type="domain" description="Prepilin type IV endopeptidase peptidase" evidence="3">
    <location>
        <begin position="75"/>
        <end position="179"/>
    </location>
</feature>
<evidence type="ECO:0000313" key="6">
    <source>
        <dbReference type="Proteomes" id="UP000264980"/>
    </source>
</evidence>
<dbReference type="GO" id="GO:0005886">
    <property type="term" value="C:plasma membrane"/>
    <property type="evidence" value="ECO:0007669"/>
    <property type="project" value="TreeGrafter"/>
</dbReference>
<evidence type="ECO:0000256" key="1">
    <source>
        <dbReference type="ARBA" id="ARBA00005801"/>
    </source>
</evidence>
<feature type="transmembrane region" description="Helical" evidence="2">
    <location>
        <begin position="36"/>
        <end position="58"/>
    </location>
</feature>
<dbReference type="Gene3D" id="1.20.120.1220">
    <property type="match status" value="1"/>
</dbReference>
<gene>
    <name evidence="4" type="ORF">AV903_26040</name>
    <name evidence="5" type="ORF">AV903_26420</name>
</gene>
<feature type="transmembrane region" description="Helical" evidence="2">
    <location>
        <begin position="119"/>
        <end position="139"/>
    </location>
</feature>
<accession>A0A345CZX9</accession>
<evidence type="ECO:0000256" key="2">
    <source>
        <dbReference type="SAM" id="Phobius"/>
    </source>
</evidence>
<protein>
    <submittedName>
        <fullName evidence="5">Prepilin peptidase</fullName>
    </submittedName>
</protein>
<dbReference type="InterPro" id="IPR000045">
    <property type="entry name" value="Prepilin_IV_endopep_pep"/>
</dbReference>
<dbReference type="Pfam" id="PF01478">
    <property type="entry name" value="Peptidase_A24"/>
    <property type="match status" value="1"/>
</dbReference>
<evidence type="ECO:0000313" key="5">
    <source>
        <dbReference type="EMBL" id="AXF78996.1"/>
    </source>
</evidence>
<sequence>MMPVLTFCIFLPVFALMGRCFIQQTSEFIRETEGAIPTNLPLSSFLVLLFTVLASVVATRGLSLCLPWHVVLRDLILLGWCILLTQLDLARQWLPLRFTNSLIFSGLLFSLSPQSGKSTLMAVGDGLAMYGLLFLFRLWANRHGRERFGLGDVYLLTGLSVWLTLPVTAALALAALGLIMLQLLASTVGLLSRQQEIPFAPYLCLCLSVAILTQRFPLSTG</sequence>
<geneLocation type="plasmid" evidence="5 6">
    <name>unnamed1</name>
</geneLocation>
<name>A0A345CZX9_9GAMM</name>
<dbReference type="PANTHER" id="PTHR30487:SF0">
    <property type="entry name" value="PREPILIN LEADER PEPTIDASE_N-METHYLTRANSFERASE-RELATED"/>
    <property type="match status" value="1"/>
</dbReference>
<dbReference type="GO" id="GO:0004190">
    <property type="term" value="F:aspartic-type endopeptidase activity"/>
    <property type="evidence" value="ECO:0007669"/>
    <property type="project" value="InterPro"/>
</dbReference>
<evidence type="ECO:0000313" key="4">
    <source>
        <dbReference type="EMBL" id="AXF78935.1"/>
    </source>
</evidence>
<keyword evidence="2" id="KW-0812">Transmembrane</keyword>
<keyword evidence="2" id="KW-0472">Membrane</keyword>
<organism evidence="5 6">
    <name type="scientific">Erwinia tracheiphila</name>
    <dbReference type="NCBI Taxonomy" id="65700"/>
    <lineage>
        <taxon>Bacteria</taxon>
        <taxon>Pseudomonadati</taxon>
        <taxon>Pseudomonadota</taxon>
        <taxon>Gammaproteobacteria</taxon>
        <taxon>Enterobacterales</taxon>
        <taxon>Erwiniaceae</taxon>
        <taxon>Erwinia</taxon>
    </lineage>
</organism>
<dbReference type="EMBL" id="CP013971">
    <property type="protein sequence ID" value="AXF78996.1"/>
    <property type="molecule type" value="Genomic_DNA"/>
</dbReference>
<evidence type="ECO:0000259" key="3">
    <source>
        <dbReference type="Pfam" id="PF01478"/>
    </source>
</evidence>